<sequence>MTHNNQKQNNRKQKQKDTQLFGKNATDVELGQELGSIRQEISQLSQSSISFFASYIV</sequence>
<comment type="caution">
    <text evidence="2">The sequence shown here is derived from an EMBL/GenBank/DDBJ whole genome shotgun (WGS) entry which is preliminary data.</text>
</comment>
<dbReference type="GeneID" id="93713923"/>
<reference evidence="2 3" key="1">
    <citation type="submission" date="2016-10" db="EMBL/GenBank/DDBJ databases">
        <authorList>
            <person name="Varghese N."/>
            <person name="Submissions S."/>
        </authorList>
    </citation>
    <scope>NUCLEOTIDE SEQUENCE [LARGE SCALE GENOMIC DNA]</scope>
    <source>
        <strain evidence="2 3">DSM 13796</strain>
    </source>
</reference>
<protein>
    <recommendedName>
        <fullName evidence="4">t-SNARE coiled-coil homology domain-containing protein</fullName>
    </recommendedName>
</protein>
<accession>A0A1I6C8G7</accession>
<evidence type="ECO:0000313" key="2">
    <source>
        <dbReference type="EMBL" id="SFQ89500.1"/>
    </source>
</evidence>
<gene>
    <name evidence="2" type="ORF">SAMN02745910_05290</name>
</gene>
<evidence type="ECO:0008006" key="4">
    <source>
        <dbReference type="Google" id="ProtNLM"/>
    </source>
</evidence>
<evidence type="ECO:0000313" key="3">
    <source>
        <dbReference type="Proteomes" id="UP000182762"/>
    </source>
</evidence>
<dbReference type="RefSeq" id="WP_161939313.1">
    <property type="nucleotide sequence ID" value="NZ_FOXX01000036.1"/>
</dbReference>
<organism evidence="2 3">
    <name type="scientific">Priestia endophytica DSM 13796</name>
    <dbReference type="NCBI Taxonomy" id="1121089"/>
    <lineage>
        <taxon>Bacteria</taxon>
        <taxon>Bacillati</taxon>
        <taxon>Bacillota</taxon>
        <taxon>Bacilli</taxon>
        <taxon>Bacillales</taxon>
        <taxon>Bacillaceae</taxon>
        <taxon>Priestia</taxon>
    </lineage>
</organism>
<feature type="region of interest" description="Disordered" evidence="1">
    <location>
        <begin position="1"/>
        <end position="22"/>
    </location>
</feature>
<keyword evidence="3" id="KW-1185">Reference proteome</keyword>
<dbReference type="Proteomes" id="UP000182762">
    <property type="component" value="Unassembled WGS sequence"/>
</dbReference>
<dbReference type="EMBL" id="FOXX01000036">
    <property type="protein sequence ID" value="SFQ89500.1"/>
    <property type="molecule type" value="Genomic_DNA"/>
</dbReference>
<evidence type="ECO:0000256" key="1">
    <source>
        <dbReference type="SAM" id="MobiDB-lite"/>
    </source>
</evidence>
<name>A0A1I6C8G7_9BACI</name>
<proteinExistence type="predicted"/>